<evidence type="ECO:0000256" key="2">
    <source>
        <dbReference type="ARBA" id="ARBA00009063"/>
    </source>
</evidence>
<comment type="subcellular location">
    <subcellularLocation>
        <location evidence="1">Membrane</location>
        <topology evidence="1">Single-pass type IV membrane protein</topology>
    </subcellularLocation>
</comment>
<feature type="compositionally biased region" description="Basic and acidic residues" evidence="4">
    <location>
        <begin position="384"/>
        <end position="422"/>
    </location>
</feature>
<dbReference type="EMBL" id="JAAPAO010000386">
    <property type="protein sequence ID" value="KAF4661229.1"/>
    <property type="molecule type" value="Genomic_DNA"/>
</dbReference>
<dbReference type="PANTHER" id="PTHR19957:SF307">
    <property type="entry name" value="PROTEIN SSO1-RELATED"/>
    <property type="match status" value="1"/>
</dbReference>
<dbReference type="Gene3D" id="1.20.58.70">
    <property type="match status" value="1"/>
</dbReference>
<sequence length="645" mass="74637">MLPGIVDGFEDARVYITNQLQRIKVQIEEESDATEEFGQKYGTQSSTDLRARRSGCLMLLHEMKKLIGLLYGEVEEFRRDLRMHLKSQLAIALPNANDEELEEALDKGIDLRQVLKKRSSTGRVMKLQELQDQRSAVVLLEKSVVETQEMMSTLALLINHQGGLLDSIEFDVVNSKYNADKTYRSLVDTRKNQRRTQLCMLGCGCCCVLVIALIIEGLVANAVREARRAKSKAESRLEETVPERKASMRSDVSSRNDPRLKPVVDLPKQRPFHLQRAQAAKAGLGIIPVDQYELIVQYDSHMHSIEERERIRMEKKKKEDYKNALDAQMSVKHGITAKETAAREGERLAMLEAREQSRRDDEKRAALMKQKRLEMIQAAQEAERSIQRRQRREMAEKEAERKEGLERMQREAREAAVEEKRRAAANRRRIMDINQDIKDAIDAKQKAKKEEAEQAEILIKQQASEANEKAKIDALNKLKDRIKQISNTIGKAVGDENKKREEEEDRRLEAHLRAAEIASRKADADKRSRQEKAKKDMLDTLAQQVQEKAELRKLEANSNKLQGKVSREMALEALRKEAEEEEDRKRMRANMDKELEKQIRFVNLTTEEDRMDADLQRRELEFNQPLFRQMASRKFKEEKTNKLLL</sequence>
<evidence type="ECO:0000313" key="7">
    <source>
        <dbReference type="EMBL" id="KAF4661229.1"/>
    </source>
</evidence>
<feature type="region of interest" description="Disordered" evidence="4">
    <location>
        <begin position="491"/>
        <end position="537"/>
    </location>
</feature>
<dbReference type="SMART" id="SM00397">
    <property type="entry name" value="t_SNARE"/>
    <property type="match status" value="1"/>
</dbReference>
<dbReference type="GO" id="GO:0048278">
    <property type="term" value="P:vesicle docking"/>
    <property type="evidence" value="ECO:0007669"/>
    <property type="project" value="TreeGrafter"/>
</dbReference>
<dbReference type="GO" id="GO:0012505">
    <property type="term" value="C:endomembrane system"/>
    <property type="evidence" value="ECO:0007669"/>
    <property type="project" value="TreeGrafter"/>
</dbReference>
<evidence type="ECO:0000256" key="3">
    <source>
        <dbReference type="SAM" id="Coils"/>
    </source>
</evidence>
<evidence type="ECO:0000256" key="5">
    <source>
        <dbReference type="SAM" id="Phobius"/>
    </source>
</evidence>
<dbReference type="GO" id="GO:0006906">
    <property type="term" value="P:vesicle fusion"/>
    <property type="evidence" value="ECO:0007669"/>
    <property type="project" value="TreeGrafter"/>
</dbReference>
<evidence type="ECO:0000313" key="8">
    <source>
        <dbReference type="Proteomes" id="UP000591131"/>
    </source>
</evidence>
<dbReference type="AlphaFoldDB" id="A0A7J6LPL0"/>
<dbReference type="GO" id="GO:0006886">
    <property type="term" value="P:intracellular protein transport"/>
    <property type="evidence" value="ECO:0007669"/>
    <property type="project" value="InterPro"/>
</dbReference>
<dbReference type="PROSITE" id="PS50192">
    <property type="entry name" value="T_SNARE"/>
    <property type="match status" value="1"/>
</dbReference>
<feature type="coiled-coil region" evidence="3">
    <location>
        <begin position="544"/>
        <end position="597"/>
    </location>
</feature>
<reference evidence="7 8" key="1">
    <citation type="submission" date="2020-04" db="EMBL/GenBank/DDBJ databases">
        <title>Perkinsus chesapeaki whole genome sequence.</title>
        <authorList>
            <person name="Bogema D.R."/>
        </authorList>
    </citation>
    <scope>NUCLEOTIDE SEQUENCE [LARGE SCALE GENOMIC DNA]</scope>
    <source>
        <strain evidence="7">ATCC PRA-425</strain>
    </source>
</reference>
<feature type="region of interest" description="Disordered" evidence="4">
    <location>
        <begin position="229"/>
        <end position="263"/>
    </location>
</feature>
<evidence type="ECO:0000259" key="6">
    <source>
        <dbReference type="PROSITE" id="PS50192"/>
    </source>
</evidence>
<dbReference type="PROSITE" id="PS00914">
    <property type="entry name" value="SYNTAXIN"/>
    <property type="match status" value="1"/>
</dbReference>
<dbReference type="Proteomes" id="UP000591131">
    <property type="component" value="Unassembled WGS sequence"/>
</dbReference>
<evidence type="ECO:0000256" key="1">
    <source>
        <dbReference type="ARBA" id="ARBA00004211"/>
    </source>
</evidence>
<comment type="caution">
    <text evidence="7">The sequence shown here is derived from an EMBL/GenBank/DDBJ whole genome shotgun (WGS) entry which is preliminary data.</text>
</comment>
<feature type="transmembrane region" description="Helical" evidence="5">
    <location>
        <begin position="198"/>
        <end position="220"/>
    </location>
</feature>
<dbReference type="GO" id="GO:0006887">
    <property type="term" value="P:exocytosis"/>
    <property type="evidence" value="ECO:0007669"/>
    <property type="project" value="TreeGrafter"/>
</dbReference>
<dbReference type="GO" id="GO:0005484">
    <property type="term" value="F:SNAP receptor activity"/>
    <property type="evidence" value="ECO:0007669"/>
    <property type="project" value="InterPro"/>
</dbReference>
<dbReference type="InterPro" id="IPR006012">
    <property type="entry name" value="Syntaxin/epimorphin_CS"/>
</dbReference>
<feature type="compositionally biased region" description="Basic and acidic residues" evidence="4">
    <location>
        <begin position="229"/>
        <end position="262"/>
    </location>
</feature>
<evidence type="ECO:0000256" key="4">
    <source>
        <dbReference type="SAM" id="MobiDB-lite"/>
    </source>
</evidence>
<dbReference type="OrthoDB" id="10255013at2759"/>
<comment type="similarity">
    <text evidence="2">Belongs to the syntaxin family.</text>
</comment>
<protein>
    <submittedName>
        <fullName evidence="7">Syntaxin-1A</fullName>
    </submittedName>
</protein>
<name>A0A7J6LPL0_PERCH</name>
<dbReference type="PANTHER" id="PTHR19957">
    <property type="entry name" value="SYNTAXIN"/>
    <property type="match status" value="1"/>
</dbReference>
<dbReference type="GO" id="GO:0005886">
    <property type="term" value="C:plasma membrane"/>
    <property type="evidence" value="ECO:0007669"/>
    <property type="project" value="TreeGrafter"/>
</dbReference>
<dbReference type="SUPFAM" id="SSF47661">
    <property type="entry name" value="t-snare proteins"/>
    <property type="match status" value="1"/>
</dbReference>
<dbReference type="InterPro" id="IPR010989">
    <property type="entry name" value="SNARE"/>
</dbReference>
<dbReference type="GO" id="GO:0031201">
    <property type="term" value="C:SNARE complex"/>
    <property type="evidence" value="ECO:0007669"/>
    <property type="project" value="TreeGrafter"/>
</dbReference>
<dbReference type="GO" id="GO:0000149">
    <property type="term" value="F:SNARE binding"/>
    <property type="evidence" value="ECO:0007669"/>
    <property type="project" value="TreeGrafter"/>
</dbReference>
<feature type="domain" description="T-SNARE coiled-coil homology" evidence="6">
    <location>
        <begin position="127"/>
        <end position="189"/>
    </location>
</feature>
<dbReference type="InterPro" id="IPR000727">
    <property type="entry name" value="T_SNARE_dom"/>
</dbReference>
<organism evidence="7 8">
    <name type="scientific">Perkinsus chesapeaki</name>
    <name type="common">Clam parasite</name>
    <name type="synonym">Perkinsus andrewsi</name>
    <dbReference type="NCBI Taxonomy" id="330153"/>
    <lineage>
        <taxon>Eukaryota</taxon>
        <taxon>Sar</taxon>
        <taxon>Alveolata</taxon>
        <taxon>Perkinsozoa</taxon>
        <taxon>Perkinsea</taxon>
        <taxon>Perkinsida</taxon>
        <taxon>Perkinsidae</taxon>
        <taxon>Perkinsus</taxon>
    </lineage>
</organism>
<keyword evidence="5" id="KW-0812">Transmembrane</keyword>
<keyword evidence="8" id="KW-1185">Reference proteome</keyword>
<keyword evidence="3" id="KW-0175">Coiled coil</keyword>
<dbReference type="InterPro" id="IPR045242">
    <property type="entry name" value="Syntaxin"/>
</dbReference>
<feature type="region of interest" description="Disordered" evidence="4">
    <location>
        <begin position="384"/>
        <end position="423"/>
    </location>
</feature>
<keyword evidence="5" id="KW-1133">Transmembrane helix</keyword>
<proteinExistence type="inferred from homology"/>
<accession>A0A7J6LPL0</accession>
<feature type="compositionally biased region" description="Basic and acidic residues" evidence="4">
    <location>
        <begin position="493"/>
        <end position="537"/>
    </location>
</feature>
<keyword evidence="5" id="KW-0472">Membrane</keyword>
<gene>
    <name evidence="7" type="primary">STX1A_3</name>
    <name evidence="7" type="ORF">FOL47_006776</name>
</gene>